<keyword evidence="1" id="KW-0808">Transferase</keyword>
<feature type="non-terminal residue" evidence="1">
    <location>
        <position position="1"/>
    </location>
</feature>
<sequence>GTWQKCVSACEDAVRRGKSIVIDNTNPDVESRSRYINCAQKAGVPIRCFLFNATIEVAKHNNSKFVEPSSREGFSEIVKINFV</sequence>
<dbReference type="GO" id="GO:0006281">
    <property type="term" value="P:DNA repair"/>
    <property type="evidence" value="ECO:0007669"/>
    <property type="project" value="TreeGrafter"/>
</dbReference>
<dbReference type="SUPFAM" id="SSF52540">
    <property type="entry name" value="P-loop containing nucleoside triphosphate hydrolases"/>
    <property type="match status" value="1"/>
</dbReference>
<reference evidence="1" key="1">
    <citation type="submission" date="2011-09" db="EMBL/GenBank/DDBJ databases">
        <title>The odds of duplicate gene persistence after polyploidization.</title>
        <authorList>
            <person name="Chain F.J.J."/>
            <person name="Evans B.J."/>
            <person name="Dushoff J."/>
        </authorList>
    </citation>
    <scope>NUCLEOTIDE SEQUENCE</scope>
    <source>
        <tissue evidence="1">Liver</tissue>
    </source>
</reference>
<dbReference type="PANTHER" id="PTHR12083:SF9">
    <property type="entry name" value="BIFUNCTIONAL POLYNUCLEOTIDE PHOSPHATASE_KINASE"/>
    <property type="match status" value="1"/>
</dbReference>
<proteinExistence type="evidence at transcript level"/>
<feature type="non-terminal residue" evidence="1">
    <location>
        <position position="83"/>
    </location>
</feature>
<dbReference type="EMBL" id="JP287279">
    <property type="protein sequence ID" value="AEQ18187.1"/>
    <property type="molecule type" value="mRNA"/>
</dbReference>
<organism evidence="1">
    <name type="scientific">Hymenochirus curtipes</name>
    <name type="common">western dwarf clawed frog</name>
    <dbReference type="NCBI Taxonomy" id="8362"/>
    <lineage>
        <taxon>Eukaryota</taxon>
        <taxon>Metazoa</taxon>
        <taxon>Chordata</taxon>
        <taxon>Craniata</taxon>
        <taxon>Vertebrata</taxon>
        <taxon>Euteleostomi</taxon>
        <taxon>Amphibia</taxon>
        <taxon>Batrachia</taxon>
        <taxon>Anura</taxon>
        <taxon>Pipoidea</taxon>
        <taxon>Pipidae</taxon>
        <taxon>Pipinae</taxon>
        <taxon>Hymenochirus</taxon>
    </lineage>
</organism>
<dbReference type="GO" id="GO:0046404">
    <property type="term" value="F:ATP-dependent polydeoxyribonucleotide 5'-hydroxyl-kinase activity"/>
    <property type="evidence" value="ECO:0007669"/>
    <property type="project" value="TreeGrafter"/>
</dbReference>
<name>G5E1L5_9PIPI</name>
<dbReference type="InterPro" id="IPR027417">
    <property type="entry name" value="P-loop_NTPase"/>
</dbReference>
<dbReference type="GO" id="GO:0046403">
    <property type="term" value="F:polynucleotide 3'-phosphatase activity"/>
    <property type="evidence" value="ECO:0007669"/>
    <property type="project" value="TreeGrafter"/>
</dbReference>
<dbReference type="AlphaFoldDB" id="G5E1L5"/>
<protein>
    <submittedName>
        <fullName evidence="1">Putative polynucleotide kinase 3'-phosphatase</fullName>
    </submittedName>
</protein>
<dbReference type="GO" id="GO:0003690">
    <property type="term" value="F:double-stranded DNA binding"/>
    <property type="evidence" value="ECO:0007669"/>
    <property type="project" value="TreeGrafter"/>
</dbReference>
<dbReference type="GO" id="GO:0005634">
    <property type="term" value="C:nucleus"/>
    <property type="evidence" value="ECO:0007669"/>
    <property type="project" value="TreeGrafter"/>
</dbReference>
<dbReference type="Pfam" id="PF13671">
    <property type="entry name" value="AAA_33"/>
    <property type="match status" value="1"/>
</dbReference>
<dbReference type="PANTHER" id="PTHR12083">
    <property type="entry name" value="BIFUNCTIONAL POLYNUCLEOTIDE PHOSPHATASE/KINASE"/>
    <property type="match status" value="1"/>
</dbReference>
<accession>G5E1L5</accession>
<dbReference type="Gene3D" id="3.40.50.300">
    <property type="entry name" value="P-loop containing nucleotide triphosphate hydrolases"/>
    <property type="match status" value="1"/>
</dbReference>
<evidence type="ECO:0000313" key="1">
    <source>
        <dbReference type="EMBL" id="AEQ18187.1"/>
    </source>
</evidence>
<keyword evidence="1" id="KW-0418">Kinase</keyword>